<keyword evidence="4" id="KW-1185">Reference proteome</keyword>
<evidence type="ECO:0000256" key="2">
    <source>
        <dbReference type="SAM" id="SignalP"/>
    </source>
</evidence>
<feature type="compositionally biased region" description="Low complexity" evidence="1">
    <location>
        <begin position="274"/>
        <end position="315"/>
    </location>
</feature>
<proteinExistence type="predicted"/>
<accession>A0A1X0IP68</accession>
<dbReference type="OrthoDB" id="4641933at2"/>
<organism evidence="3 4">
    <name type="scientific">Mycolicibacterium rhodesiae</name>
    <name type="common">Mycobacterium rhodesiae</name>
    <dbReference type="NCBI Taxonomy" id="36814"/>
    <lineage>
        <taxon>Bacteria</taxon>
        <taxon>Bacillati</taxon>
        <taxon>Actinomycetota</taxon>
        <taxon>Actinomycetes</taxon>
        <taxon>Mycobacteriales</taxon>
        <taxon>Mycobacteriaceae</taxon>
        <taxon>Mycolicibacterium</taxon>
    </lineage>
</organism>
<comment type="caution">
    <text evidence="3">The sequence shown here is derived from an EMBL/GenBank/DDBJ whole genome shotgun (WGS) entry which is preliminary data.</text>
</comment>
<feature type="signal peptide" evidence="2">
    <location>
        <begin position="1"/>
        <end position="22"/>
    </location>
</feature>
<reference evidence="3 4" key="1">
    <citation type="submission" date="2016-12" db="EMBL/GenBank/DDBJ databases">
        <title>The new phylogeny of genus Mycobacterium.</title>
        <authorList>
            <person name="Tortoli E."/>
            <person name="Trovato A."/>
            <person name="Cirillo D.M."/>
        </authorList>
    </citation>
    <scope>NUCLEOTIDE SEQUENCE [LARGE SCALE GENOMIC DNA]</scope>
    <source>
        <strain evidence="3 4">DSM 44223</strain>
    </source>
</reference>
<protein>
    <recommendedName>
        <fullName evidence="5">PE family protein</fullName>
    </recommendedName>
</protein>
<evidence type="ECO:0000256" key="1">
    <source>
        <dbReference type="SAM" id="MobiDB-lite"/>
    </source>
</evidence>
<evidence type="ECO:0008006" key="5">
    <source>
        <dbReference type="Google" id="ProtNLM"/>
    </source>
</evidence>
<dbReference type="Proteomes" id="UP000192534">
    <property type="component" value="Unassembled WGS sequence"/>
</dbReference>
<feature type="compositionally biased region" description="Low complexity" evidence="1">
    <location>
        <begin position="247"/>
        <end position="264"/>
    </location>
</feature>
<keyword evidence="2" id="KW-0732">Signal</keyword>
<feature type="chain" id="PRO_5012552276" description="PE family protein" evidence="2">
    <location>
        <begin position="23"/>
        <end position="315"/>
    </location>
</feature>
<dbReference type="RefSeq" id="WP_083121227.1">
    <property type="nucleotide sequence ID" value="NZ_JACKUO010000018.1"/>
</dbReference>
<feature type="region of interest" description="Disordered" evidence="1">
    <location>
        <begin position="214"/>
        <end position="315"/>
    </location>
</feature>
<name>A0A1X0IP68_MYCRH</name>
<dbReference type="AlphaFoldDB" id="A0A1X0IP68"/>
<gene>
    <name evidence="3" type="ORF">BST42_20885</name>
</gene>
<dbReference type="EMBL" id="MVIH01000011">
    <property type="protein sequence ID" value="ORB50202.1"/>
    <property type="molecule type" value="Genomic_DNA"/>
</dbReference>
<evidence type="ECO:0000313" key="3">
    <source>
        <dbReference type="EMBL" id="ORB50202.1"/>
    </source>
</evidence>
<sequence>MTVSVRSYLTAGIAAAVVGAVALTPVQPSAPTAMSLDSVRLSAAVEPLVNQVNTAAATIGAPHVAPSPGQPAAAKTAQANNNVSDAIDAAYQWVLYWGNYFALDLGPYLLGWIPFGYLISDQIYIWYPNFTVPVANSFVYDFLDPVVNDFWNPTVWRNGLTAIAQTTLNSLGVVGTQEVAYFWSLQWFPFPLPPLPPLPFAALKTPAAAASAGAAVEQKTETTTAKSGLAHSARPQAASQKADPADDTTVTAQAVTDTTASQDTPAPKAATTNKSAKAGISAGSAKGGSTKSGTNSGAKKSTGGSARSKAAKGSS</sequence>
<evidence type="ECO:0000313" key="4">
    <source>
        <dbReference type="Proteomes" id="UP000192534"/>
    </source>
</evidence>